<dbReference type="PANTHER" id="PTHR35395:SF1">
    <property type="entry name" value="DUF6536 DOMAIN-CONTAINING PROTEIN"/>
    <property type="match status" value="1"/>
</dbReference>
<keyword evidence="2" id="KW-0812">Transmembrane</keyword>
<dbReference type="PANTHER" id="PTHR35395">
    <property type="entry name" value="DUF6536 DOMAIN-CONTAINING PROTEIN"/>
    <property type="match status" value="1"/>
</dbReference>
<comment type="caution">
    <text evidence="4">The sequence shown here is derived from an EMBL/GenBank/DDBJ whole genome shotgun (WGS) entry which is preliminary data.</text>
</comment>
<evidence type="ECO:0000313" key="4">
    <source>
        <dbReference type="EMBL" id="KAE9971676.1"/>
    </source>
</evidence>
<feature type="compositionally biased region" description="Basic and acidic residues" evidence="1">
    <location>
        <begin position="59"/>
        <end position="70"/>
    </location>
</feature>
<feature type="transmembrane region" description="Helical" evidence="2">
    <location>
        <begin position="724"/>
        <end position="744"/>
    </location>
</feature>
<keyword evidence="2" id="KW-0472">Membrane</keyword>
<protein>
    <recommendedName>
        <fullName evidence="3">DUF6536 domain-containing protein</fullName>
    </recommendedName>
</protein>
<feature type="transmembrane region" description="Helical" evidence="2">
    <location>
        <begin position="218"/>
        <end position="243"/>
    </location>
</feature>
<feature type="transmembrane region" description="Helical" evidence="2">
    <location>
        <begin position="673"/>
        <end position="693"/>
    </location>
</feature>
<sequence length="820" mass="91088">MSYRRSTLLPYNQLPTLSYPSTQYDPIERQRQSDHSLNTNHGESYELTRPRSYSSGQHLLEDSGKDDDQKHTRRQPSSTFSSVKGFAVTGHGLWENQMLVDRSLRSMALLTSLLAAIMCSLVFVCLKDFNKRPNKTSTSVYAGDEDCKAANWKISAIHLFINIAATMVLGMSNTYQQLVTSLDAVDIPAMLQKYGDSKVGTNSPFSINRKSRGKTKAWLSWILLISTSLPIHLLANSVVGLSYSEGPPTLMFQSNSTSQYGNATDDFSCWSVFRTERYWWPYGYKLPTKGAVFPVEALQNSNYYGGYYSSRSYYSSNTWPNGYWSKSANLLTVTYNQDACADLLGTASTLSQLVTEFNGTIASGSCINGANVICRWTSTGKSPSCRISVRMQAALTLAVALVIKATYMLLWNLLQRNHIKTKCLTFGDVITAAALNPELQISNECLVNAEEAYRKHVDHTCHKHCKSNAISSTGDELGHCQKCTKHNKHNLAAGLEHPIVATKYKKSLISNLGFTAVIQMIMLAFCCFAMLGVSLAIAVLAGSAQNSFKEDCRQGNTDRKNNYFDQAGYGSCMKGAKAHWDSNSGGWGGFNESISLAALPSDKLMSETLSYMIANGAQLIYSLLYLLLIYNLTLISMEHDWGSFESTRQKLRCTIFKGRGFTESYLLQLPKRVLFPLMGFSAMMHWLLGQAIATKEWVWDNPGNATMGIEGNVSSRYEVVYAAYPVWLTTLLMLVMTSICWYAFSFSRQGYMPQMYGSIRVLCASTTEMTSKSFPSEGIMWGDLGETKKYRHAGFTAALPGKVVPGELYCGGEKDAKKNT</sequence>
<dbReference type="Proteomes" id="UP000490939">
    <property type="component" value="Unassembled WGS sequence"/>
</dbReference>
<reference evidence="4 5" key="1">
    <citation type="submission" date="2019-07" db="EMBL/GenBank/DDBJ databases">
        <title>Venturia inaequalis Genome Resource.</title>
        <authorList>
            <person name="Lichtner F.J."/>
        </authorList>
    </citation>
    <scope>NUCLEOTIDE SEQUENCE [LARGE SCALE GENOMIC DNA]</scope>
    <source>
        <strain evidence="4 5">DMI_063113</strain>
    </source>
</reference>
<keyword evidence="2" id="KW-1133">Transmembrane helix</keyword>
<evidence type="ECO:0000256" key="2">
    <source>
        <dbReference type="SAM" id="Phobius"/>
    </source>
</evidence>
<organism evidence="4 5">
    <name type="scientific">Venturia inaequalis</name>
    <name type="common">Apple scab fungus</name>
    <dbReference type="NCBI Taxonomy" id="5025"/>
    <lineage>
        <taxon>Eukaryota</taxon>
        <taxon>Fungi</taxon>
        <taxon>Dikarya</taxon>
        <taxon>Ascomycota</taxon>
        <taxon>Pezizomycotina</taxon>
        <taxon>Dothideomycetes</taxon>
        <taxon>Pleosporomycetidae</taxon>
        <taxon>Venturiales</taxon>
        <taxon>Venturiaceae</taxon>
        <taxon>Venturia</taxon>
    </lineage>
</organism>
<feature type="transmembrane region" description="Helical" evidence="2">
    <location>
        <begin position="393"/>
        <end position="414"/>
    </location>
</feature>
<keyword evidence="5" id="KW-1185">Reference proteome</keyword>
<feature type="transmembrane region" description="Helical" evidence="2">
    <location>
        <begin position="609"/>
        <end position="630"/>
    </location>
</feature>
<dbReference type="EMBL" id="WNWR01000665">
    <property type="protein sequence ID" value="KAE9971676.1"/>
    <property type="molecule type" value="Genomic_DNA"/>
</dbReference>
<dbReference type="Pfam" id="PF20163">
    <property type="entry name" value="DUF6536"/>
    <property type="match status" value="1"/>
</dbReference>
<dbReference type="AlphaFoldDB" id="A0A8H3ULW2"/>
<name>A0A8H3ULW2_VENIN</name>
<feature type="transmembrane region" description="Helical" evidence="2">
    <location>
        <begin position="107"/>
        <end position="126"/>
    </location>
</feature>
<evidence type="ECO:0000259" key="3">
    <source>
        <dbReference type="Pfam" id="PF20163"/>
    </source>
</evidence>
<feature type="region of interest" description="Disordered" evidence="1">
    <location>
        <begin position="28"/>
        <end position="81"/>
    </location>
</feature>
<feature type="domain" description="DUF6536" evidence="3">
    <location>
        <begin position="106"/>
        <end position="245"/>
    </location>
</feature>
<proteinExistence type="predicted"/>
<evidence type="ECO:0000256" key="1">
    <source>
        <dbReference type="SAM" id="MobiDB-lite"/>
    </source>
</evidence>
<accession>A0A8H3ULW2</accession>
<gene>
    <name evidence="4" type="ORF">EG327_009772</name>
</gene>
<dbReference type="InterPro" id="IPR046623">
    <property type="entry name" value="DUF6536"/>
</dbReference>
<feature type="transmembrane region" description="Helical" evidence="2">
    <location>
        <begin position="512"/>
        <end position="541"/>
    </location>
</feature>
<evidence type="ECO:0000313" key="5">
    <source>
        <dbReference type="Proteomes" id="UP000490939"/>
    </source>
</evidence>